<protein>
    <submittedName>
        <fullName evidence="1">9054_t:CDS:1</fullName>
    </submittedName>
</protein>
<sequence>MSGKETAAIQVIKDEPKSDVILDVPQSHVRHGGKKINSIVVSPNNKYVATWSEADNSIAGWLSIKGQMELQFDAAISLRDDFNDEFKLEELVAVSDTKHVAIRKNGNFVLILREPKYRAYVFAPIPSKGPFALEKYKLKNMIELTSFVDCIITLDGKLLIINKRVIHTINQWDLESLSFEQEYILDCSLRTDTVSARFNENKTLLVVFGRSPKDFSTNTFDDKIYVYSVERGIKVNMYTYKNNAIIDQAHFIASDIAERLLVIFRNKDDDEQNNYEIMDPWTLKDPADARILFQLEHEGNVYFNPCIVKDSIIYGVHDRQPRAQNLIKHDWINYLREALHDYNEINAPPSGMILEKMIRDAAGIYSYKLTVDDSEWVARTPIGKDSYRGHLYKWDVDCGSDKVIIGVSKFNVTTEIWTPIGKPRNILPESHIERESRLDFVVQCQLLYNDDLAIITPMGIFIWTVTSKGIRLFYFWGDTEAEYEKTHVGVANILYKIQSLKLTFTGQTLPSPDFDHILLYYEKFSVGRDKDRSEPFRELLDDYIHTHELLAFHGEYLLKRMIFHHKDNWIESMCEECSQKYAEDPMQLGFLSIVIASFPSLCQRHPSFVTKFMATFALQLPHTEKSEIINNLSTASHLQHYGKENHLYVASYATRTYNNIKNASERFSKRHPYFHTFFTFLFVPMWPVLIYQFYERYYNPDLYFQPTIKLMIPLPKYSTYPKNTRGIWDFFFPMKNSFVNPVTSNEVYHWWNGEALLNHKWNTFGKYYYYTIWFVYTLFLLSFAIVATIPEDQINWSVASGLLVTTILLGCLHLLVEIRQFTITPKGYVTNLWNAFVIAFAHSLHLLLRPEEPISLEIANFNDDPNNPWNLVSTMNSISSGAVSDDPVLISKPSLNTNLFVGWDTSLLAVYYMLNGDTSSVSSW</sequence>
<feature type="non-terminal residue" evidence="1">
    <location>
        <position position="924"/>
    </location>
</feature>
<evidence type="ECO:0000313" key="2">
    <source>
        <dbReference type="Proteomes" id="UP000789525"/>
    </source>
</evidence>
<proteinExistence type="predicted"/>
<accession>A0ACA9MYH4</accession>
<name>A0ACA9MYH4_9GLOM</name>
<organism evidence="1 2">
    <name type="scientific">Acaulospora colombiana</name>
    <dbReference type="NCBI Taxonomy" id="27376"/>
    <lineage>
        <taxon>Eukaryota</taxon>
        <taxon>Fungi</taxon>
        <taxon>Fungi incertae sedis</taxon>
        <taxon>Mucoromycota</taxon>
        <taxon>Glomeromycotina</taxon>
        <taxon>Glomeromycetes</taxon>
        <taxon>Diversisporales</taxon>
        <taxon>Acaulosporaceae</taxon>
        <taxon>Acaulospora</taxon>
    </lineage>
</organism>
<dbReference type="EMBL" id="CAJVPT010015609">
    <property type="protein sequence ID" value="CAG8613189.1"/>
    <property type="molecule type" value="Genomic_DNA"/>
</dbReference>
<comment type="caution">
    <text evidence="1">The sequence shown here is derived from an EMBL/GenBank/DDBJ whole genome shotgun (WGS) entry which is preliminary data.</text>
</comment>
<keyword evidence="2" id="KW-1185">Reference proteome</keyword>
<reference evidence="1" key="1">
    <citation type="submission" date="2021-06" db="EMBL/GenBank/DDBJ databases">
        <authorList>
            <person name="Kallberg Y."/>
            <person name="Tangrot J."/>
            <person name="Rosling A."/>
        </authorList>
    </citation>
    <scope>NUCLEOTIDE SEQUENCE</scope>
    <source>
        <strain evidence="1">CL356</strain>
    </source>
</reference>
<dbReference type="Proteomes" id="UP000789525">
    <property type="component" value="Unassembled WGS sequence"/>
</dbReference>
<evidence type="ECO:0000313" key="1">
    <source>
        <dbReference type="EMBL" id="CAG8613189.1"/>
    </source>
</evidence>
<gene>
    <name evidence="1" type="ORF">ACOLOM_LOCUS7087</name>
</gene>